<comment type="subcellular location">
    <subcellularLocation>
        <location evidence="2">Membrane</location>
        <topology evidence="2">Multi-pass membrane protein</topology>
    </subcellularLocation>
</comment>
<accession>A0A372GE42</accession>
<organism evidence="15 16">
    <name type="scientific">Actinomadura spongiicola</name>
    <dbReference type="NCBI Taxonomy" id="2303421"/>
    <lineage>
        <taxon>Bacteria</taxon>
        <taxon>Bacillati</taxon>
        <taxon>Actinomycetota</taxon>
        <taxon>Actinomycetes</taxon>
        <taxon>Streptosporangiales</taxon>
        <taxon>Thermomonosporaceae</taxon>
        <taxon>Actinomadura</taxon>
    </lineage>
</organism>
<evidence type="ECO:0000256" key="11">
    <source>
        <dbReference type="ARBA" id="ARBA00023136"/>
    </source>
</evidence>
<dbReference type="EC" id="2.3.2.27" evidence="3"/>
<evidence type="ECO:0000256" key="13">
    <source>
        <dbReference type="SAM" id="Phobius"/>
    </source>
</evidence>
<evidence type="ECO:0000313" key="15">
    <source>
        <dbReference type="EMBL" id="RFS83661.1"/>
    </source>
</evidence>
<evidence type="ECO:0000256" key="9">
    <source>
        <dbReference type="ARBA" id="ARBA00022833"/>
    </source>
</evidence>
<keyword evidence="7" id="KW-0863">Zinc-finger</keyword>
<keyword evidence="8" id="KW-0833">Ubl conjugation pathway</keyword>
<keyword evidence="6" id="KW-0479">Metal-binding</keyword>
<evidence type="ECO:0000256" key="12">
    <source>
        <dbReference type="SAM" id="MobiDB-lite"/>
    </source>
</evidence>
<gene>
    <name evidence="15" type="ORF">D0T12_21845</name>
</gene>
<dbReference type="GO" id="GO:0016020">
    <property type="term" value="C:membrane"/>
    <property type="evidence" value="ECO:0007669"/>
    <property type="project" value="UniProtKB-SubCell"/>
</dbReference>
<evidence type="ECO:0000256" key="6">
    <source>
        <dbReference type="ARBA" id="ARBA00022723"/>
    </source>
</evidence>
<keyword evidence="16" id="KW-1185">Reference proteome</keyword>
<evidence type="ECO:0000256" key="4">
    <source>
        <dbReference type="ARBA" id="ARBA00022679"/>
    </source>
</evidence>
<evidence type="ECO:0000256" key="10">
    <source>
        <dbReference type="ARBA" id="ARBA00022989"/>
    </source>
</evidence>
<feature type="transmembrane region" description="Helical" evidence="13">
    <location>
        <begin position="42"/>
        <end position="63"/>
    </location>
</feature>
<comment type="catalytic activity">
    <reaction evidence="1">
        <text>S-ubiquitinyl-[E2 ubiquitin-conjugating enzyme]-L-cysteine + [acceptor protein]-L-lysine = [E2 ubiquitin-conjugating enzyme]-L-cysteine + N(6)-ubiquitinyl-[acceptor protein]-L-lysine.</text>
        <dbReference type="EC" id="2.3.2.27"/>
    </reaction>
</comment>
<evidence type="ECO:0000256" key="1">
    <source>
        <dbReference type="ARBA" id="ARBA00000900"/>
    </source>
</evidence>
<keyword evidence="5 13" id="KW-0812">Transmembrane</keyword>
<reference evidence="15 16" key="1">
    <citation type="submission" date="2018-08" db="EMBL/GenBank/DDBJ databases">
        <title>Actinomadura spongicola sp. nov., isolated from marine sponge Leucetta chagosensis.</title>
        <authorList>
            <person name="Li L."/>
            <person name="Lin H.W."/>
        </authorList>
    </citation>
    <scope>NUCLEOTIDE SEQUENCE [LARGE SCALE GENOMIC DNA]</scope>
    <source>
        <strain evidence="15 16">LHW52907</strain>
    </source>
</reference>
<dbReference type="Proteomes" id="UP000262882">
    <property type="component" value="Unassembled WGS sequence"/>
</dbReference>
<evidence type="ECO:0000256" key="5">
    <source>
        <dbReference type="ARBA" id="ARBA00022692"/>
    </source>
</evidence>
<dbReference type="EMBL" id="QVNQ01000006">
    <property type="protein sequence ID" value="RFS83661.1"/>
    <property type="molecule type" value="Genomic_DNA"/>
</dbReference>
<evidence type="ECO:0000313" key="16">
    <source>
        <dbReference type="Proteomes" id="UP000262882"/>
    </source>
</evidence>
<protein>
    <recommendedName>
        <fullName evidence="3">RING-type E3 ubiquitin transferase</fullName>
        <ecNumber evidence="3">2.3.2.27</ecNumber>
    </recommendedName>
</protein>
<dbReference type="GO" id="GO:0016567">
    <property type="term" value="P:protein ubiquitination"/>
    <property type="evidence" value="ECO:0007669"/>
    <property type="project" value="InterPro"/>
</dbReference>
<feature type="region of interest" description="Disordered" evidence="12">
    <location>
        <begin position="1"/>
        <end position="28"/>
    </location>
</feature>
<sequence length="260" mass="27746">MSTEGSGAGGAARPGAVPPPNSGPASLSGTARLPNHWNVSSLMVVLLLPLIIASALLAAGWVWRIRFRNLRRGTLTDCAGVAALHDGVPCQVTGTALAVQPAPFSGTPCAWYKIKATAKTRAGGKRVFVDEKSKAPFYLQDKTGRLTVFPENAAVDAPVQTMDERRAHNGNLPGVDEEVAEYRYEEWILPADGPLYVLGTSTGGSIGKDKETGQYSITTRTRRDFQRRAVMFMGIGYGGGSLIVLICGVIVLVNHIYYGD</sequence>
<dbReference type="Pfam" id="PF12483">
    <property type="entry name" value="GIDE"/>
    <property type="match status" value="1"/>
</dbReference>
<proteinExistence type="predicted"/>
<dbReference type="InterPro" id="IPR022170">
    <property type="entry name" value="MUL1-like"/>
</dbReference>
<feature type="transmembrane region" description="Helical" evidence="13">
    <location>
        <begin position="230"/>
        <end position="257"/>
    </location>
</feature>
<keyword evidence="9" id="KW-0862">Zinc</keyword>
<evidence type="ECO:0000259" key="14">
    <source>
        <dbReference type="Pfam" id="PF12483"/>
    </source>
</evidence>
<dbReference type="GO" id="GO:0061630">
    <property type="term" value="F:ubiquitin protein ligase activity"/>
    <property type="evidence" value="ECO:0007669"/>
    <property type="project" value="UniProtKB-EC"/>
</dbReference>
<evidence type="ECO:0000256" key="8">
    <source>
        <dbReference type="ARBA" id="ARBA00022786"/>
    </source>
</evidence>
<comment type="caution">
    <text evidence="15">The sequence shown here is derived from an EMBL/GenBank/DDBJ whole genome shotgun (WGS) entry which is preliminary data.</text>
</comment>
<keyword evidence="11 13" id="KW-0472">Membrane</keyword>
<evidence type="ECO:0000256" key="7">
    <source>
        <dbReference type="ARBA" id="ARBA00022771"/>
    </source>
</evidence>
<name>A0A372GE42_9ACTN</name>
<dbReference type="GO" id="GO:0008270">
    <property type="term" value="F:zinc ion binding"/>
    <property type="evidence" value="ECO:0007669"/>
    <property type="project" value="UniProtKB-KW"/>
</dbReference>
<feature type="domain" description="E3 Ubiquitin ligase MUL1-like" evidence="14">
    <location>
        <begin position="125"/>
        <end position="228"/>
    </location>
</feature>
<dbReference type="AlphaFoldDB" id="A0A372GE42"/>
<keyword evidence="4" id="KW-0808">Transferase</keyword>
<evidence type="ECO:0000256" key="3">
    <source>
        <dbReference type="ARBA" id="ARBA00012483"/>
    </source>
</evidence>
<keyword evidence="10 13" id="KW-1133">Transmembrane helix</keyword>
<feature type="compositionally biased region" description="Gly residues" evidence="12">
    <location>
        <begin position="1"/>
        <end position="12"/>
    </location>
</feature>
<evidence type="ECO:0000256" key="2">
    <source>
        <dbReference type="ARBA" id="ARBA00004141"/>
    </source>
</evidence>